<gene>
    <name evidence="1" type="ORF">E8M01_19575</name>
</gene>
<reference evidence="1 2" key="1">
    <citation type="submission" date="2019-04" db="EMBL/GenBank/DDBJ databases">
        <title>Phreatobacter aquaticus sp. nov.</title>
        <authorList>
            <person name="Choi A."/>
        </authorList>
    </citation>
    <scope>NUCLEOTIDE SEQUENCE [LARGE SCALE GENOMIC DNA]</scope>
    <source>
        <strain evidence="1 2">KCTC 52518</strain>
    </source>
</reference>
<evidence type="ECO:0000313" key="2">
    <source>
        <dbReference type="Proteomes" id="UP000298781"/>
    </source>
</evidence>
<dbReference type="RefSeq" id="WP_136961663.1">
    <property type="nucleotide sequence ID" value="NZ_CP039690.1"/>
</dbReference>
<dbReference type="KEGG" id="pstg:E8M01_19575"/>
<name>A0A4D7AY64_9HYPH</name>
<keyword evidence="2" id="KW-1185">Reference proteome</keyword>
<dbReference type="Proteomes" id="UP000298781">
    <property type="component" value="Chromosome"/>
</dbReference>
<sequence>MAEFCSNCRLFHESRSANAGLCRAHPPRAQADGSAIWPSVNRNDWCGEYRQIPPPENPGLRKMVI</sequence>
<proteinExistence type="predicted"/>
<dbReference type="EMBL" id="CP039690">
    <property type="protein sequence ID" value="QCI66219.1"/>
    <property type="molecule type" value="Genomic_DNA"/>
</dbReference>
<dbReference type="AlphaFoldDB" id="A0A4D7AY64"/>
<protein>
    <submittedName>
        <fullName evidence="1">Uncharacterized protein</fullName>
    </submittedName>
</protein>
<dbReference type="OrthoDB" id="290218at2"/>
<accession>A0A4D7AY64</accession>
<organism evidence="1 2">
    <name type="scientific">Phreatobacter stygius</name>
    <dbReference type="NCBI Taxonomy" id="1940610"/>
    <lineage>
        <taxon>Bacteria</taxon>
        <taxon>Pseudomonadati</taxon>
        <taxon>Pseudomonadota</taxon>
        <taxon>Alphaproteobacteria</taxon>
        <taxon>Hyphomicrobiales</taxon>
        <taxon>Phreatobacteraceae</taxon>
        <taxon>Phreatobacter</taxon>
    </lineage>
</organism>
<evidence type="ECO:0000313" key="1">
    <source>
        <dbReference type="EMBL" id="QCI66219.1"/>
    </source>
</evidence>